<protein>
    <submittedName>
        <fullName evidence="1">Uncharacterized protein</fullName>
    </submittedName>
</protein>
<evidence type="ECO:0000313" key="1">
    <source>
        <dbReference type="EMBL" id="MCS4485840.1"/>
    </source>
</evidence>
<organism evidence="1 2">
    <name type="scientific">Staphylococcus americanisciuri</name>
    <dbReference type="NCBI Taxonomy" id="2973940"/>
    <lineage>
        <taxon>Bacteria</taxon>
        <taxon>Bacillati</taxon>
        <taxon>Bacillota</taxon>
        <taxon>Bacilli</taxon>
        <taxon>Bacillales</taxon>
        <taxon>Staphylococcaceae</taxon>
        <taxon>Staphylococcus</taxon>
    </lineage>
</organism>
<dbReference type="EMBL" id="JANUXY010000002">
    <property type="protein sequence ID" value="MCS4485840.1"/>
    <property type="molecule type" value="Genomic_DNA"/>
</dbReference>
<sequence>MDRFIDWCKFGLIEVLVIATLRYLLPSPESIFSAFIFSSSALFYQF</sequence>
<proteinExistence type="predicted"/>
<name>A0ABT2F071_9STAP</name>
<accession>A0ABT2F071</accession>
<keyword evidence="2" id="KW-1185">Reference proteome</keyword>
<evidence type="ECO:0000313" key="2">
    <source>
        <dbReference type="Proteomes" id="UP001205609"/>
    </source>
</evidence>
<comment type="caution">
    <text evidence="1">The sequence shown here is derived from an EMBL/GenBank/DDBJ whole genome shotgun (WGS) entry which is preliminary data.</text>
</comment>
<reference evidence="1 2" key="1">
    <citation type="journal article" date="2023" name="Int. J. Syst. Evol. Microbiol.">
        <title>Streptococcus sciuri sp. nov., Staphylococcus marylandisciuri sp. nov. and Staphylococcus americanisciuri sp. nov., isolated from faeces of eastern grey squirrel (Sciurus carolinensis).</title>
        <authorList>
            <person name="Volokhov D.V."/>
            <person name="Zagorodnyaya T.A."/>
            <person name="Furtak V.A."/>
            <person name="Nattanmai G."/>
            <person name="Randall L."/>
            <person name="Jose S."/>
            <person name="Gao Y."/>
            <person name="Eisenberg T."/>
            <person name="Delmonte P."/>
            <person name="Blom J."/>
            <person name="Mitchell K.K."/>
        </authorList>
    </citation>
    <scope>NUCLEOTIDE SEQUENCE [LARGE SCALE GENOMIC DNA]</scope>
    <source>
        <strain evidence="1 2">GRT3</strain>
    </source>
</reference>
<gene>
    <name evidence="1" type="ORF">NXS11_02915</name>
</gene>
<dbReference type="Proteomes" id="UP001205609">
    <property type="component" value="Unassembled WGS sequence"/>
</dbReference>